<dbReference type="AlphaFoldDB" id="A0A2H0YNC7"/>
<dbReference type="EMBL" id="PEYD01000058">
    <property type="protein sequence ID" value="PIS39242.1"/>
    <property type="molecule type" value="Genomic_DNA"/>
</dbReference>
<organism evidence="1 2">
    <name type="scientific">Candidatus Nealsonbacteria bacterium CG08_land_8_20_14_0_20_38_20</name>
    <dbReference type="NCBI Taxonomy" id="1974705"/>
    <lineage>
        <taxon>Bacteria</taxon>
        <taxon>Candidatus Nealsoniibacteriota</taxon>
    </lineage>
</organism>
<protein>
    <recommendedName>
        <fullName evidence="3">PadR family transcriptional regulator</fullName>
    </recommendedName>
</protein>
<evidence type="ECO:0000313" key="2">
    <source>
        <dbReference type="Proteomes" id="UP000230088"/>
    </source>
</evidence>
<proteinExistence type="predicted"/>
<dbReference type="InterPro" id="IPR036390">
    <property type="entry name" value="WH_DNA-bd_sf"/>
</dbReference>
<gene>
    <name evidence="1" type="ORF">COT33_03020</name>
</gene>
<dbReference type="SUPFAM" id="SSF46785">
    <property type="entry name" value="Winged helix' DNA-binding domain"/>
    <property type="match status" value="1"/>
</dbReference>
<reference evidence="2" key="1">
    <citation type="submission" date="2017-09" db="EMBL/GenBank/DDBJ databases">
        <title>Depth-based differentiation of microbial function through sediment-hosted aquifers and enrichment of novel symbionts in the deep terrestrial subsurface.</title>
        <authorList>
            <person name="Probst A.J."/>
            <person name="Ladd B."/>
            <person name="Jarett J.K."/>
            <person name="Geller-Mcgrath D.E."/>
            <person name="Sieber C.M.K."/>
            <person name="Emerson J.B."/>
            <person name="Anantharaman K."/>
            <person name="Thomas B.C."/>
            <person name="Malmstrom R."/>
            <person name="Stieglmeier M."/>
            <person name="Klingl A."/>
            <person name="Woyke T."/>
            <person name="Ryan C.M."/>
            <person name="Banfield J.F."/>
        </authorList>
    </citation>
    <scope>NUCLEOTIDE SEQUENCE [LARGE SCALE GENOMIC DNA]</scope>
</reference>
<comment type="caution">
    <text evidence="1">The sequence shown here is derived from an EMBL/GenBank/DDBJ whole genome shotgun (WGS) entry which is preliminary data.</text>
</comment>
<name>A0A2H0YNC7_9BACT</name>
<evidence type="ECO:0000313" key="1">
    <source>
        <dbReference type="EMBL" id="PIS39242.1"/>
    </source>
</evidence>
<evidence type="ECO:0008006" key="3">
    <source>
        <dbReference type="Google" id="ProtNLM"/>
    </source>
</evidence>
<accession>A0A2H0YNC7</accession>
<dbReference type="Proteomes" id="UP000230088">
    <property type="component" value="Unassembled WGS sequence"/>
</dbReference>
<sequence>MEPFERFKKSNTEDNLWVYILSLGKEEAVCDEDVRRLIFEKFEFLLNNLLLKTVLFRLRRKNYIKTEKYKGKRAFKTTEEGKKQLEKMRSFCQELLQKI</sequence>